<reference evidence="5" key="2">
    <citation type="submission" date="2021-01" db="EMBL/GenBank/DDBJ databases">
        <authorList>
            <person name="Schikora-Tamarit M.A."/>
        </authorList>
    </citation>
    <scope>NUCLEOTIDE SEQUENCE</scope>
    <source>
        <strain evidence="5">CBS2887</strain>
    </source>
</reference>
<feature type="domain" description="Phosphatase PP2A regulatory subunit A/Splicing factor 3B subunit 1-like HEAT repeat" evidence="4">
    <location>
        <begin position="291"/>
        <end position="363"/>
    </location>
</feature>
<reference evidence="5" key="1">
    <citation type="journal article" date="2021" name="Open Biol.">
        <title>Shared evolutionary footprints suggest mitochondrial oxidative damage underlies multiple complex I losses in fungi.</title>
        <authorList>
            <person name="Schikora-Tamarit M.A."/>
            <person name="Marcet-Houben M."/>
            <person name="Nosek J."/>
            <person name="Gabaldon T."/>
        </authorList>
    </citation>
    <scope>NUCLEOTIDE SEQUENCE</scope>
    <source>
        <strain evidence="5">CBS2887</strain>
    </source>
</reference>
<dbReference type="SUPFAM" id="SSF48371">
    <property type="entry name" value="ARM repeat"/>
    <property type="match status" value="1"/>
</dbReference>
<evidence type="ECO:0000256" key="2">
    <source>
        <dbReference type="ARBA" id="ARBA00038332"/>
    </source>
</evidence>
<evidence type="ECO:0000313" key="6">
    <source>
        <dbReference type="Proteomes" id="UP000774326"/>
    </source>
</evidence>
<keyword evidence="1" id="KW-0677">Repeat</keyword>
<feature type="repeat" description="HEAT" evidence="3">
    <location>
        <begin position="411"/>
        <end position="449"/>
    </location>
</feature>
<evidence type="ECO:0000259" key="4">
    <source>
        <dbReference type="Pfam" id="PF22646"/>
    </source>
</evidence>
<comment type="caution">
    <text evidence="5">The sequence shown here is derived from an EMBL/GenBank/DDBJ whole genome shotgun (WGS) entry which is preliminary data.</text>
</comment>
<comment type="similarity">
    <text evidence="2">Belongs to the phosphatase 2A regulatory subunit A family.</text>
</comment>
<dbReference type="Pfam" id="PF22646">
    <property type="entry name" value="PPP2R1A-like_HEAT"/>
    <property type="match status" value="1"/>
</dbReference>
<sequence length="605" mass="67832">MAQENTPEDLYPLALLMDELKHDDIANRVNAMQKLDTISLALGPERTREELIPFLQDVAQDDEDEVFAALAEQLGHFVPLIGGAEFADILIPVLQVLAGTEEPIVRDKAVESLNLIAGELSAEQIKTKFAPLVEELANAEWFSSRVSSAGLFQSIIVKVDDELRNVLLSIYAKLVKDEGPMVKRAAAAHLPKIIDLLTANPDKSNAADWDYISAMFGILTSDKQDSVKLLSVDVLISILKFFNSKNDTSHHKDLLETSLKLIGDESWRVRYMAADRFEAIGLNFAENPDFISELIEPFISLLKDNEGEVRKAVAKQLPGFGKLISKDTLLDKILPEVEALSTDQSEFVRSSLASEITGLTPLLPKDIVIKNLLPIFLTMLKDEFPEVKLNIISKLKIVNDVIGIDLLADSLLPAISELAKDKQWRVRLAIIEYIPLLAEQLGIRFFDEELSDLVLSWLWDNVYSIREAAVNNLEKLAIIFGSDWADKEIITRVLKYGDGTSDILNNFVYRLTSLFTFTRLVPVVSKEIAITKILPFLESLSTDQVPNIRFNVAKSYLVVAETLRDDPQLINERVIPVVESLKQDQDVDVKYFANQTFEKIVELMN</sequence>
<dbReference type="GO" id="GO:0019888">
    <property type="term" value="F:protein phosphatase regulator activity"/>
    <property type="evidence" value="ECO:0007669"/>
    <property type="project" value="TreeGrafter"/>
</dbReference>
<feature type="repeat" description="HEAT" evidence="3">
    <location>
        <begin position="372"/>
        <end position="410"/>
    </location>
</feature>
<evidence type="ECO:0000313" key="5">
    <source>
        <dbReference type="EMBL" id="KAH3687371.1"/>
    </source>
</evidence>
<name>A0A9P8QBA8_WICPI</name>
<keyword evidence="6" id="KW-1185">Reference proteome</keyword>
<feature type="repeat" description="HEAT" evidence="3">
    <location>
        <begin position="51"/>
        <end position="88"/>
    </location>
</feature>
<gene>
    <name evidence="5" type="ORF">WICPIJ_001648</name>
</gene>
<dbReference type="InterPro" id="IPR051023">
    <property type="entry name" value="PP2A_Regulatory_Subunit_A"/>
</dbReference>
<protein>
    <recommendedName>
        <fullName evidence="4">Phosphatase PP2A regulatory subunit A/Splicing factor 3B subunit 1-like HEAT repeat domain-containing protein</fullName>
    </recommendedName>
</protein>
<dbReference type="InterPro" id="IPR054573">
    <property type="entry name" value="PP2A/SF3B1-like_HEAT"/>
</dbReference>
<dbReference type="PANTHER" id="PTHR10648:SF4">
    <property type="entry name" value="PROTEIN PHOSPHATASE 2 (FORMERLY 2A), REGULATORY SUBUNIT A, BETA ISOFORM-RELATED"/>
    <property type="match status" value="1"/>
</dbReference>
<evidence type="ECO:0000256" key="3">
    <source>
        <dbReference type="PROSITE-ProRule" id="PRU00103"/>
    </source>
</evidence>
<dbReference type="AlphaFoldDB" id="A0A9P8QBA8"/>
<organism evidence="5 6">
    <name type="scientific">Wickerhamomyces pijperi</name>
    <name type="common">Yeast</name>
    <name type="synonym">Pichia pijperi</name>
    <dbReference type="NCBI Taxonomy" id="599730"/>
    <lineage>
        <taxon>Eukaryota</taxon>
        <taxon>Fungi</taxon>
        <taxon>Dikarya</taxon>
        <taxon>Ascomycota</taxon>
        <taxon>Saccharomycotina</taxon>
        <taxon>Saccharomycetes</taxon>
        <taxon>Phaffomycetales</taxon>
        <taxon>Wickerhamomycetaceae</taxon>
        <taxon>Wickerhamomyces</taxon>
    </lineage>
</organism>
<dbReference type="PROSITE" id="PS50077">
    <property type="entry name" value="HEAT_REPEAT"/>
    <property type="match status" value="9"/>
</dbReference>
<dbReference type="InterPro" id="IPR021133">
    <property type="entry name" value="HEAT_type_2"/>
</dbReference>
<dbReference type="OrthoDB" id="340346at2759"/>
<feature type="repeat" description="HEAT" evidence="3">
    <location>
        <begin position="333"/>
        <end position="371"/>
    </location>
</feature>
<dbReference type="InterPro" id="IPR011989">
    <property type="entry name" value="ARM-like"/>
</dbReference>
<accession>A0A9P8QBA8</accession>
<dbReference type="InterPro" id="IPR016024">
    <property type="entry name" value="ARM-type_fold"/>
</dbReference>
<proteinExistence type="inferred from homology"/>
<feature type="repeat" description="HEAT" evidence="3">
    <location>
        <begin position="294"/>
        <end position="332"/>
    </location>
</feature>
<dbReference type="PANTHER" id="PTHR10648">
    <property type="entry name" value="SERINE/THREONINE-PROTEIN PHOSPHATASE PP2A 65 KDA REGULATORY SUBUNIT"/>
    <property type="match status" value="1"/>
</dbReference>
<feature type="repeat" description="HEAT" evidence="3">
    <location>
        <begin position="90"/>
        <end position="128"/>
    </location>
</feature>
<evidence type="ECO:0000256" key="1">
    <source>
        <dbReference type="ARBA" id="ARBA00022737"/>
    </source>
</evidence>
<feature type="repeat" description="HEAT" evidence="3">
    <location>
        <begin position="533"/>
        <end position="566"/>
    </location>
</feature>
<dbReference type="FunFam" id="1.25.10.10:FF:000062">
    <property type="entry name" value="Serine/threonine-protein phosphatase 2A regulatory subunit A alpha isoform"/>
    <property type="match status" value="1"/>
</dbReference>
<dbReference type="GO" id="GO:0005829">
    <property type="term" value="C:cytosol"/>
    <property type="evidence" value="ECO:0007669"/>
    <property type="project" value="TreeGrafter"/>
</dbReference>
<dbReference type="GO" id="GO:0005634">
    <property type="term" value="C:nucleus"/>
    <property type="evidence" value="ECO:0007669"/>
    <property type="project" value="UniProtKB-ARBA"/>
</dbReference>
<dbReference type="EMBL" id="JAEUBG010000861">
    <property type="protein sequence ID" value="KAH3687371.1"/>
    <property type="molecule type" value="Genomic_DNA"/>
</dbReference>
<feature type="repeat" description="HEAT" evidence="3">
    <location>
        <begin position="574"/>
        <end position="605"/>
    </location>
</feature>
<feature type="repeat" description="HEAT" evidence="3">
    <location>
        <begin position="167"/>
        <end position="205"/>
    </location>
</feature>
<dbReference type="Proteomes" id="UP000774326">
    <property type="component" value="Unassembled WGS sequence"/>
</dbReference>
<dbReference type="Gene3D" id="1.25.10.10">
    <property type="entry name" value="Leucine-rich Repeat Variant"/>
    <property type="match status" value="1"/>
</dbReference>
<dbReference type="GO" id="GO:0000159">
    <property type="term" value="C:protein phosphatase type 2A complex"/>
    <property type="evidence" value="ECO:0007669"/>
    <property type="project" value="TreeGrafter"/>
</dbReference>